<evidence type="ECO:0000259" key="2">
    <source>
        <dbReference type="PROSITE" id="PS51777"/>
    </source>
</evidence>
<reference evidence="4" key="1">
    <citation type="submission" date="2010-08" db="EMBL/GenBank/DDBJ databases">
        <authorList>
            <consortium name="Caenorhabditis japonica Sequencing Consortium"/>
            <person name="Wilson R.K."/>
        </authorList>
    </citation>
    <scope>NUCLEOTIDE SEQUENCE [LARGE SCALE GENOMIC DNA]</scope>
    <source>
        <strain evidence="4">DF5081</strain>
    </source>
</reference>
<feature type="domain" description="RH2" evidence="2">
    <location>
        <begin position="1"/>
        <end position="64"/>
    </location>
</feature>
<evidence type="ECO:0000313" key="3">
    <source>
        <dbReference type="EnsemblMetazoa" id="CJA08453.1"/>
    </source>
</evidence>
<proteinExistence type="predicted"/>
<accession>A0A8R1HQR8</accession>
<keyword evidence="1" id="KW-0175">Coiled coil</keyword>
<protein>
    <submittedName>
        <fullName evidence="3">RH2 domain-containing protein</fullName>
    </submittedName>
</protein>
<dbReference type="EnsemblMetazoa" id="CJA08453.1">
    <property type="protein sequence ID" value="CJA08453.1"/>
    <property type="gene ID" value="WBGene00127659"/>
</dbReference>
<dbReference type="PROSITE" id="PS51777">
    <property type="entry name" value="RH2"/>
    <property type="match status" value="1"/>
</dbReference>
<dbReference type="AlphaFoldDB" id="A0A8R1HQR8"/>
<dbReference type="Proteomes" id="UP000005237">
    <property type="component" value="Unassembled WGS sequence"/>
</dbReference>
<name>A0A8R1HQR8_CAEJA</name>
<feature type="coiled-coil region" evidence="1">
    <location>
        <begin position="1"/>
        <end position="35"/>
    </location>
</feature>
<sequence>MARALGERNAYKEKLSELEDSIKWAEMERANKMQREQQDVNQKKPGEKWKLLMLNLAERHCEDTENAKGRVCF</sequence>
<evidence type="ECO:0000313" key="4">
    <source>
        <dbReference type="Proteomes" id="UP000005237"/>
    </source>
</evidence>
<evidence type="ECO:0000256" key="1">
    <source>
        <dbReference type="SAM" id="Coils"/>
    </source>
</evidence>
<organism evidence="3 4">
    <name type="scientific">Caenorhabditis japonica</name>
    <dbReference type="NCBI Taxonomy" id="281687"/>
    <lineage>
        <taxon>Eukaryota</taxon>
        <taxon>Metazoa</taxon>
        <taxon>Ecdysozoa</taxon>
        <taxon>Nematoda</taxon>
        <taxon>Chromadorea</taxon>
        <taxon>Rhabditida</taxon>
        <taxon>Rhabditina</taxon>
        <taxon>Rhabditomorpha</taxon>
        <taxon>Rhabditoidea</taxon>
        <taxon>Rhabditidae</taxon>
        <taxon>Peloderinae</taxon>
        <taxon>Caenorhabditis</taxon>
    </lineage>
</organism>
<keyword evidence="4" id="KW-1185">Reference proteome</keyword>
<dbReference type="InterPro" id="IPR034744">
    <property type="entry name" value="RH2"/>
</dbReference>
<reference evidence="3" key="2">
    <citation type="submission" date="2022-06" db="UniProtKB">
        <authorList>
            <consortium name="EnsemblMetazoa"/>
        </authorList>
    </citation>
    <scope>IDENTIFICATION</scope>
    <source>
        <strain evidence="3">DF5081</strain>
    </source>
</reference>